<keyword evidence="1" id="KW-0472">Membrane</keyword>
<sequence length="505" mass="58892">MKLRLLISALLFGVCFPLVSSVDFKQNDDWIYYRNAVSFLSGDFTLDPYMGPTFYTQGILGAGYIYFFGGDTLPVLSLLFSVGSFYLFTTILSRFLKLTSIDSVMLGMLLFVNPLNVHSFLGFMTEAYFLFLMLLCLYLFLFYLDNPDLRQYVLLVCAIVIAFFSRQVVLFMPLGFAVFGVLTKKPKTALLSFATFLGLAVYYKFLFPASPAMQTKAFSPHHLLEFDYSFAIFYGILILLTAFVTPLVVNAIIPDNRPNIAKALVLLIFAVLLYFGSAKLFKPDTVSWGEFPYFENTLERSGFYPRGVFGTKYLFKWNYDLYRYWDLGSKLLVGLLVSSLFVFRRKILNLYSVLIVTYMLVMIVTQRFFDRYLLELIPLFIMFLLKIKERLRFSYPYRSVIAGFTLFLAFYSYQFGMDFVGVNKYIWNKSEEIVEREKIEPSKIQGTNAWKLSYRNYVGDYKYTFSYDSPDVNQGFKDNWTLVEEHQINYPLNIFIEPKIYLYRR</sequence>
<name>A0A1F4W2S0_UNCKA</name>
<organism evidence="2 3">
    <name type="scientific">candidate division WWE3 bacterium RIFOXYA2_FULL_46_9</name>
    <dbReference type="NCBI Taxonomy" id="1802636"/>
    <lineage>
        <taxon>Bacteria</taxon>
        <taxon>Katanobacteria</taxon>
    </lineage>
</organism>
<evidence type="ECO:0008006" key="4">
    <source>
        <dbReference type="Google" id="ProtNLM"/>
    </source>
</evidence>
<gene>
    <name evidence="2" type="ORF">A2264_04805</name>
</gene>
<dbReference type="EMBL" id="MEVT01000005">
    <property type="protein sequence ID" value="OGC63655.1"/>
    <property type="molecule type" value="Genomic_DNA"/>
</dbReference>
<evidence type="ECO:0000313" key="2">
    <source>
        <dbReference type="EMBL" id="OGC63655.1"/>
    </source>
</evidence>
<comment type="caution">
    <text evidence="2">The sequence shown here is derived from an EMBL/GenBank/DDBJ whole genome shotgun (WGS) entry which is preliminary data.</text>
</comment>
<feature type="transmembrane region" description="Helical" evidence="1">
    <location>
        <begin position="152"/>
        <end position="182"/>
    </location>
</feature>
<feature type="transmembrane region" description="Helical" evidence="1">
    <location>
        <begin position="188"/>
        <end position="207"/>
    </location>
</feature>
<accession>A0A1F4W2S0</accession>
<feature type="transmembrane region" description="Helical" evidence="1">
    <location>
        <begin position="64"/>
        <end position="88"/>
    </location>
</feature>
<dbReference type="Proteomes" id="UP000176614">
    <property type="component" value="Unassembled WGS sequence"/>
</dbReference>
<protein>
    <recommendedName>
        <fullName evidence="4">Glycosyltransferase RgtA/B/C/D-like domain-containing protein</fullName>
    </recommendedName>
</protein>
<proteinExistence type="predicted"/>
<feature type="transmembrane region" description="Helical" evidence="1">
    <location>
        <begin position="228"/>
        <end position="253"/>
    </location>
</feature>
<keyword evidence="1" id="KW-1133">Transmembrane helix</keyword>
<feature type="transmembrane region" description="Helical" evidence="1">
    <location>
        <begin position="348"/>
        <end position="365"/>
    </location>
</feature>
<feature type="transmembrane region" description="Helical" evidence="1">
    <location>
        <begin position="259"/>
        <end position="276"/>
    </location>
</feature>
<evidence type="ECO:0000313" key="3">
    <source>
        <dbReference type="Proteomes" id="UP000176614"/>
    </source>
</evidence>
<feature type="transmembrane region" description="Helical" evidence="1">
    <location>
        <begin position="127"/>
        <end position="145"/>
    </location>
</feature>
<feature type="transmembrane region" description="Helical" evidence="1">
    <location>
        <begin position="399"/>
        <end position="416"/>
    </location>
</feature>
<keyword evidence="1" id="KW-0812">Transmembrane</keyword>
<evidence type="ECO:0000256" key="1">
    <source>
        <dbReference type="SAM" id="Phobius"/>
    </source>
</evidence>
<feature type="transmembrane region" description="Helical" evidence="1">
    <location>
        <begin position="95"/>
        <end position="115"/>
    </location>
</feature>
<dbReference type="AlphaFoldDB" id="A0A1F4W2S0"/>
<reference evidence="2 3" key="1">
    <citation type="journal article" date="2016" name="Nat. Commun.">
        <title>Thousands of microbial genomes shed light on interconnected biogeochemical processes in an aquifer system.</title>
        <authorList>
            <person name="Anantharaman K."/>
            <person name="Brown C.T."/>
            <person name="Hug L.A."/>
            <person name="Sharon I."/>
            <person name="Castelle C.J."/>
            <person name="Probst A.J."/>
            <person name="Thomas B.C."/>
            <person name="Singh A."/>
            <person name="Wilkins M.J."/>
            <person name="Karaoz U."/>
            <person name="Brodie E.L."/>
            <person name="Williams K.H."/>
            <person name="Hubbard S.S."/>
            <person name="Banfield J.F."/>
        </authorList>
    </citation>
    <scope>NUCLEOTIDE SEQUENCE [LARGE SCALE GENOMIC DNA]</scope>
</reference>